<keyword evidence="1" id="KW-0812">Transmembrane</keyword>
<evidence type="ECO:0000256" key="1">
    <source>
        <dbReference type="SAM" id="Phobius"/>
    </source>
</evidence>
<accession>A0A4R9BXA4</accession>
<keyword evidence="3" id="KW-1185">Reference proteome</keyword>
<feature type="transmembrane region" description="Helical" evidence="1">
    <location>
        <begin position="179"/>
        <end position="203"/>
    </location>
</feature>
<dbReference type="OrthoDB" id="571348at2"/>
<reference evidence="2 3" key="1">
    <citation type="submission" date="2019-03" db="EMBL/GenBank/DDBJ databases">
        <title>Genomics of glacier-inhabiting Cryobacterium strains.</title>
        <authorList>
            <person name="Liu Q."/>
            <person name="Xin Y.-H."/>
        </authorList>
    </citation>
    <scope>NUCLEOTIDE SEQUENCE [LARGE SCALE GENOMIC DNA]</scope>
    <source>
        <strain evidence="2 3">Sr59</strain>
    </source>
</reference>
<evidence type="ECO:0000313" key="2">
    <source>
        <dbReference type="EMBL" id="TFD92143.1"/>
    </source>
</evidence>
<evidence type="ECO:0000313" key="3">
    <source>
        <dbReference type="Proteomes" id="UP000298468"/>
    </source>
</evidence>
<protein>
    <submittedName>
        <fullName evidence="2">Stage II sporulation protein M</fullName>
    </submittedName>
</protein>
<gene>
    <name evidence="2" type="ORF">E3T61_07120</name>
</gene>
<name>A0A4R9BXA4_9MICO</name>
<sequence length="220" mass="24243">MTSLPDSNATTERPPLWRRPFAIVRENMRVYLIINLATYGLAIIGFLIGLAFPALTAAKGEALVEDGTVELVSWLVNIPPLFALVILGVNVFRLSLLTIVLPSLIVPFAGLAFFGYWAFQIGITLVPTSSQGWVALIPHSLTFVIEVQAYILVALGAYRLGTSWLFPRRIGAQSRRRGYVLGLKQIGLLALPALVLLIVGAVWEAYSLRYFVHPLIQMLL</sequence>
<feature type="transmembrane region" description="Helical" evidence="1">
    <location>
        <begin position="72"/>
        <end position="92"/>
    </location>
</feature>
<organism evidence="2 3">
    <name type="scientific">Cryobacterium lactosi</name>
    <dbReference type="NCBI Taxonomy" id="1259202"/>
    <lineage>
        <taxon>Bacteria</taxon>
        <taxon>Bacillati</taxon>
        <taxon>Actinomycetota</taxon>
        <taxon>Actinomycetes</taxon>
        <taxon>Micrococcales</taxon>
        <taxon>Microbacteriaceae</taxon>
        <taxon>Cryobacterium</taxon>
    </lineage>
</organism>
<dbReference type="Proteomes" id="UP000298468">
    <property type="component" value="Unassembled WGS sequence"/>
</dbReference>
<feature type="transmembrane region" description="Helical" evidence="1">
    <location>
        <begin position="139"/>
        <end position="158"/>
    </location>
</feature>
<keyword evidence="1" id="KW-1133">Transmembrane helix</keyword>
<dbReference type="EMBL" id="SOHM01000012">
    <property type="protein sequence ID" value="TFD92143.1"/>
    <property type="molecule type" value="Genomic_DNA"/>
</dbReference>
<keyword evidence="1" id="KW-0472">Membrane</keyword>
<dbReference type="AlphaFoldDB" id="A0A4R9BXA4"/>
<feature type="transmembrane region" description="Helical" evidence="1">
    <location>
        <begin position="30"/>
        <end position="52"/>
    </location>
</feature>
<comment type="caution">
    <text evidence="2">The sequence shown here is derived from an EMBL/GenBank/DDBJ whole genome shotgun (WGS) entry which is preliminary data.</text>
</comment>
<feature type="transmembrane region" description="Helical" evidence="1">
    <location>
        <begin position="99"/>
        <end position="119"/>
    </location>
</feature>
<proteinExistence type="predicted"/>